<dbReference type="AlphaFoldDB" id="A0AAN7RC16"/>
<dbReference type="PANTHER" id="PTHR10869">
    <property type="entry name" value="PROLYL 4-HYDROXYLASE ALPHA SUBUNIT"/>
    <property type="match status" value="1"/>
</dbReference>
<comment type="catalytic activity">
    <reaction evidence="14">
        <text>L-prolyl-[collagen] + 2-oxoglutarate + O2 = trans-4-hydroxy-L-prolyl-[collagen] + succinate + CO2</text>
        <dbReference type="Rhea" id="RHEA:18945"/>
        <dbReference type="Rhea" id="RHEA-COMP:11676"/>
        <dbReference type="Rhea" id="RHEA-COMP:11680"/>
        <dbReference type="ChEBI" id="CHEBI:15379"/>
        <dbReference type="ChEBI" id="CHEBI:16526"/>
        <dbReference type="ChEBI" id="CHEBI:16810"/>
        <dbReference type="ChEBI" id="CHEBI:30031"/>
        <dbReference type="ChEBI" id="CHEBI:50342"/>
        <dbReference type="ChEBI" id="CHEBI:61965"/>
        <dbReference type="EC" id="1.14.11.2"/>
    </reaction>
</comment>
<dbReference type="PANTHER" id="PTHR10869:SF102">
    <property type="entry name" value="PROLYL 4-HYDROXYLASE 12-RELATED"/>
    <property type="match status" value="1"/>
</dbReference>
<dbReference type="Pfam" id="PF13640">
    <property type="entry name" value="2OG-FeII_Oxy_3"/>
    <property type="match status" value="1"/>
</dbReference>
<keyword evidence="9" id="KW-0735">Signal-anchor</keyword>
<evidence type="ECO:0000256" key="5">
    <source>
        <dbReference type="ARBA" id="ARBA00022692"/>
    </source>
</evidence>
<evidence type="ECO:0000256" key="10">
    <source>
        <dbReference type="ARBA" id="ARBA00022989"/>
    </source>
</evidence>
<keyword evidence="11" id="KW-0560">Oxidoreductase</keyword>
<evidence type="ECO:0000256" key="7">
    <source>
        <dbReference type="ARBA" id="ARBA00022824"/>
    </source>
</evidence>
<dbReference type="InterPro" id="IPR006620">
    <property type="entry name" value="Pro_4_hyd_alph"/>
</dbReference>
<keyword evidence="7" id="KW-0256">Endoplasmic reticulum</keyword>
<dbReference type="SMART" id="SM00702">
    <property type="entry name" value="P4Hc"/>
    <property type="match status" value="1"/>
</dbReference>
<keyword evidence="12" id="KW-0408">Iron</keyword>
<dbReference type="Proteomes" id="UP001346149">
    <property type="component" value="Unassembled WGS sequence"/>
</dbReference>
<evidence type="ECO:0000256" key="3">
    <source>
        <dbReference type="ARBA" id="ARBA00006511"/>
    </source>
</evidence>
<dbReference type="InterPro" id="IPR044862">
    <property type="entry name" value="Pro_4_hyd_alph_FE2OG_OXY"/>
</dbReference>
<evidence type="ECO:0000256" key="6">
    <source>
        <dbReference type="ARBA" id="ARBA00022723"/>
    </source>
</evidence>
<dbReference type="InterPro" id="IPR003582">
    <property type="entry name" value="ShKT_dom"/>
</dbReference>
<dbReference type="PROSITE" id="PS51670">
    <property type="entry name" value="SHKT"/>
    <property type="match status" value="1"/>
</dbReference>
<comment type="similarity">
    <text evidence="3">Belongs to the P4HA family.</text>
</comment>
<dbReference type="GO" id="GO:0031418">
    <property type="term" value="F:L-ascorbic acid binding"/>
    <property type="evidence" value="ECO:0007669"/>
    <property type="project" value="InterPro"/>
</dbReference>
<sequence>MYKELLSKEECDHLISLESEKKDKIMMINDNSENISTSRQLLSSKVYLDVKDIIVQRIEQKLSAWTFLPRENSRPLQVLHFESEDTKLKYDYNVKDLPAGNLVATVVIYLSDVARGGEILFPQSAPKRESWSHCGTEDNPLKPAKGSAVLFFSSRPSASPDERSMHVRCPVLEGEMWAAKKSFYGRAIKSGTVHSETEGNECTDEDENCPRWAATGECNKNPVFMMGSPDYYGTCRKSCNAC</sequence>
<feature type="domain" description="ShKT" evidence="15">
    <location>
        <begin position="202"/>
        <end position="242"/>
    </location>
</feature>
<gene>
    <name evidence="16" type="ORF">SAY86_012920</name>
</gene>
<dbReference type="Pfam" id="PF01549">
    <property type="entry name" value="ShK"/>
    <property type="match status" value="1"/>
</dbReference>
<dbReference type="GO" id="GO:0004656">
    <property type="term" value="F:procollagen-proline 4-dioxygenase activity"/>
    <property type="evidence" value="ECO:0007669"/>
    <property type="project" value="UniProtKB-EC"/>
</dbReference>
<evidence type="ECO:0000256" key="1">
    <source>
        <dbReference type="ARBA" id="ARBA00001961"/>
    </source>
</evidence>
<evidence type="ECO:0000259" key="15">
    <source>
        <dbReference type="PROSITE" id="PS51670"/>
    </source>
</evidence>
<keyword evidence="10" id="KW-1133">Transmembrane helix</keyword>
<comment type="cofactor">
    <cofactor evidence="1">
        <name>L-ascorbate</name>
        <dbReference type="ChEBI" id="CHEBI:38290"/>
    </cofactor>
</comment>
<evidence type="ECO:0000256" key="2">
    <source>
        <dbReference type="ARBA" id="ARBA00004648"/>
    </source>
</evidence>
<keyword evidence="13" id="KW-0472">Membrane</keyword>
<keyword evidence="6" id="KW-0479">Metal-binding</keyword>
<evidence type="ECO:0000256" key="14">
    <source>
        <dbReference type="ARBA" id="ARBA00049169"/>
    </source>
</evidence>
<dbReference type="EC" id="1.14.11.2" evidence="4"/>
<dbReference type="GO" id="GO:0005789">
    <property type="term" value="C:endoplasmic reticulum membrane"/>
    <property type="evidence" value="ECO:0007669"/>
    <property type="project" value="UniProtKB-SubCell"/>
</dbReference>
<comment type="caution">
    <text evidence="16">The sequence shown here is derived from an EMBL/GenBank/DDBJ whole genome shotgun (WGS) entry which is preliminary data.</text>
</comment>
<organism evidence="16 17">
    <name type="scientific">Trapa natans</name>
    <name type="common">Water chestnut</name>
    <dbReference type="NCBI Taxonomy" id="22666"/>
    <lineage>
        <taxon>Eukaryota</taxon>
        <taxon>Viridiplantae</taxon>
        <taxon>Streptophyta</taxon>
        <taxon>Embryophyta</taxon>
        <taxon>Tracheophyta</taxon>
        <taxon>Spermatophyta</taxon>
        <taxon>Magnoliopsida</taxon>
        <taxon>eudicotyledons</taxon>
        <taxon>Gunneridae</taxon>
        <taxon>Pentapetalae</taxon>
        <taxon>rosids</taxon>
        <taxon>malvids</taxon>
        <taxon>Myrtales</taxon>
        <taxon>Lythraceae</taxon>
        <taxon>Trapa</taxon>
    </lineage>
</organism>
<accession>A0AAN7RC16</accession>
<name>A0AAN7RC16_TRANT</name>
<evidence type="ECO:0000256" key="11">
    <source>
        <dbReference type="ARBA" id="ARBA00023002"/>
    </source>
</evidence>
<dbReference type="Gene3D" id="2.60.120.620">
    <property type="entry name" value="q2cbj1_9rhob like domain"/>
    <property type="match status" value="1"/>
</dbReference>
<dbReference type="SMART" id="SM00254">
    <property type="entry name" value="ShKT"/>
    <property type="match status" value="1"/>
</dbReference>
<protein>
    <recommendedName>
        <fullName evidence="4">procollagen-proline 4-dioxygenase</fullName>
        <ecNumber evidence="4">1.14.11.2</ecNumber>
    </recommendedName>
</protein>
<comment type="subcellular location">
    <subcellularLocation>
        <location evidence="2">Endoplasmic reticulum membrane</location>
        <topology evidence="2">Single-pass type II membrane protein</topology>
    </subcellularLocation>
</comment>
<evidence type="ECO:0000313" key="17">
    <source>
        <dbReference type="Proteomes" id="UP001346149"/>
    </source>
</evidence>
<evidence type="ECO:0000256" key="9">
    <source>
        <dbReference type="ARBA" id="ARBA00022968"/>
    </source>
</evidence>
<dbReference type="EMBL" id="JAXQNO010000007">
    <property type="protein sequence ID" value="KAK4794926.1"/>
    <property type="molecule type" value="Genomic_DNA"/>
</dbReference>
<dbReference type="InterPro" id="IPR045054">
    <property type="entry name" value="P4HA-like"/>
</dbReference>
<proteinExistence type="inferred from homology"/>
<dbReference type="GO" id="GO:0005506">
    <property type="term" value="F:iron ion binding"/>
    <property type="evidence" value="ECO:0007669"/>
    <property type="project" value="InterPro"/>
</dbReference>
<reference evidence="16 17" key="1">
    <citation type="journal article" date="2023" name="Hortic Res">
        <title>Pangenome of water caltrop reveals structural variations and asymmetric subgenome divergence after allopolyploidization.</title>
        <authorList>
            <person name="Zhang X."/>
            <person name="Chen Y."/>
            <person name="Wang L."/>
            <person name="Yuan Y."/>
            <person name="Fang M."/>
            <person name="Shi L."/>
            <person name="Lu R."/>
            <person name="Comes H.P."/>
            <person name="Ma Y."/>
            <person name="Chen Y."/>
            <person name="Huang G."/>
            <person name="Zhou Y."/>
            <person name="Zheng Z."/>
            <person name="Qiu Y."/>
        </authorList>
    </citation>
    <scope>NUCLEOTIDE SEQUENCE [LARGE SCALE GENOMIC DNA]</scope>
    <source>
        <strain evidence="16">F231</strain>
    </source>
</reference>
<keyword evidence="8" id="KW-0223">Dioxygenase</keyword>
<evidence type="ECO:0000256" key="8">
    <source>
        <dbReference type="ARBA" id="ARBA00022964"/>
    </source>
</evidence>
<evidence type="ECO:0000256" key="4">
    <source>
        <dbReference type="ARBA" id="ARBA00012269"/>
    </source>
</evidence>
<evidence type="ECO:0000313" key="16">
    <source>
        <dbReference type="EMBL" id="KAK4794926.1"/>
    </source>
</evidence>
<evidence type="ECO:0000256" key="12">
    <source>
        <dbReference type="ARBA" id="ARBA00023004"/>
    </source>
</evidence>
<keyword evidence="17" id="KW-1185">Reference proteome</keyword>
<keyword evidence="5" id="KW-0812">Transmembrane</keyword>
<evidence type="ECO:0000256" key="13">
    <source>
        <dbReference type="ARBA" id="ARBA00023136"/>
    </source>
</evidence>